<protein>
    <submittedName>
        <fullName evidence="1">Uncharacterized protein</fullName>
    </submittedName>
</protein>
<dbReference type="OrthoDB" id="5835829at2759"/>
<evidence type="ECO:0000313" key="1">
    <source>
        <dbReference type="EMBL" id="KIH48594.1"/>
    </source>
</evidence>
<reference evidence="1 2" key="1">
    <citation type="submission" date="2013-12" db="EMBL/GenBank/DDBJ databases">
        <title>Draft genome of the parsitic nematode Ancylostoma duodenale.</title>
        <authorList>
            <person name="Mitreva M."/>
        </authorList>
    </citation>
    <scope>NUCLEOTIDE SEQUENCE [LARGE SCALE GENOMIC DNA]</scope>
    <source>
        <strain evidence="1 2">Zhejiang</strain>
    </source>
</reference>
<accession>A0A0C2FPF7</accession>
<dbReference type="SUPFAM" id="SSF53756">
    <property type="entry name" value="UDP-Glycosyltransferase/glycogen phosphorylase"/>
    <property type="match status" value="1"/>
</dbReference>
<name>A0A0C2FPF7_9BILA</name>
<dbReference type="Proteomes" id="UP000054047">
    <property type="component" value="Unassembled WGS sequence"/>
</dbReference>
<proteinExistence type="predicted"/>
<keyword evidence="2" id="KW-1185">Reference proteome</keyword>
<sequence>MIFVSTDEFIEIPRPTLPNVVHIGGLGSREKLGNYELSEPNLDEMEKGEKGVVYFLVRDRGQHHIAT</sequence>
<dbReference type="AlphaFoldDB" id="A0A0C2FPF7"/>
<gene>
    <name evidence="1" type="ORF">ANCDUO_21335</name>
</gene>
<organism evidence="1 2">
    <name type="scientific">Ancylostoma duodenale</name>
    <dbReference type="NCBI Taxonomy" id="51022"/>
    <lineage>
        <taxon>Eukaryota</taxon>
        <taxon>Metazoa</taxon>
        <taxon>Ecdysozoa</taxon>
        <taxon>Nematoda</taxon>
        <taxon>Chromadorea</taxon>
        <taxon>Rhabditida</taxon>
        <taxon>Rhabditina</taxon>
        <taxon>Rhabditomorpha</taxon>
        <taxon>Strongyloidea</taxon>
        <taxon>Ancylostomatidae</taxon>
        <taxon>Ancylostomatinae</taxon>
        <taxon>Ancylostoma</taxon>
    </lineage>
</organism>
<evidence type="ECO:0000313" key="2">
    <source>
        <dbReference type="Proteomes" id="UP000054047"/>
    </source>
</evidence>
<dbReference type="EMBL" id="KN758431">
    <property type="protein sequence ID" value="KIH48594.1"/>
    <property type="molecule type" value="Genomic_DNA"/>
</dbReference>